<dbReference type="InterPro" id="IPR018688">
    <property type="entry name" value="PpoB2-like"/>
</dbReference>
<dbReference type="EMBL" id="JAVIZN010000002">
    <property type="protein sequence ID" value="MDR6205132.1"/>
    <property type="molecule type" value="Genomic_DNA"/>
</dbReference>
<feature type="transmembrane region" description="Helical" evidence="1">
    <location>
        <begin position="116"/>
        <end position="146"/>
    </location>
</feature>
<feature type="transmembrane region" description="Helical" evidence="1">
    <location>
        <begin position="152"/>
        <end position="171"/>
    </location>
</feature>
<feature type="transmembrane region" description="Helical" evidence="1">
    <location>
        <begin position="74"/>
        <end position="95"/>
    </location>
</feature>
<evidence type="ECO:0000256" key="1">
    <source>
        <dbReference type="SAM" id="Phobius"/>
    </source>
</evidence>
<feature type="transmembrane region" description="Helical" evidence="1">
    <location>
        <begin position="213"/>
        <end position="241"/>
    </location>
</feature>
<evidence type="ECO:0000313" key="2">
    <source>
        <dbReference type="EMBL" id="MDR6205132.1"/>
    </source>
</evidence>
<protein>
    <submittedName>
        <fullName evidence="2">Metal-binding membrane protein</fullName>
    </submittedName>
</protein>
<evidence type="ECO:0000313" key="3">
    <source>
        <dbReference type="Proteomes" id="UP001245184"/>
    </source>
</evidence>
<dbReference type="AlphaFoldDB" id="A0ABD5CMJ5"/>
<comment type="caution">
    <text evidence="2">The sequence shown here is derived from an EMBL/GenBank/DDBJ whole genome shotgun (WGS) entry which is preliminary data.</text>
</comment>
<accession>A0ABD5CMJ5</accession>
<keyword evidence="1" id="KW-1133">Transmembrane helix</keyword>
<dbReference type="Pfam" id="PF09948">
    <property type="entry name" value="PpoB2"/>
    <property type="match status" value="1"/>
</dbReference>
<keyword evidence="1" id="KW-0472">Membrane</keyword>
<keyword evidence="1" id="KW-0812">Transmembrane</keyword>
<sequence>MDLVSVGESGVRCSARAVFYSVCGLLFAISAGATIAACLSMSAMGELPMRGGWSLSMMWMPMCGKTWLRVAASFVGMWIAMMTAMMLPSVAPVLWRYREALDSARHGRARAPALTWLTWLAGIGYFAVWAALGAVVFALGAALATLQMRVPALSHAVPVIAGVMVLLAGALQSSAWKAHYLDWCQQPQECGHAVLPLRSDAALRYGLRLGLHCCYCCASFTAVLVAIGVMDLLAMAALTVAITLERLAPRGPLVARGIGYSIVGMGLLMIARAASLM</sequence>
<gene>
    <name evidence="2" type="ORF">QF025_003852</name>
</gene>
<reference evidence="2 3" key="1">
    <citation type="submission" date="2023-08" db="EMBL/GenBank/DDBJ databases">
        <title>Genome sequencing of plant associated microbes to promote plant fitness in Sorghum bicolor and Oryza sativa.</title>
        <authorList>
            <person name="Coleman-Derr D."/>
        </authorList>
    </citation>
    <scope>NUCLEOTIDE SEQUENCE [LARGE SCALE GENOMIC DNA]</scope>
    <source>
        <strain evidence="2 3">SLBN-33</strain>
    </source>
</reference>
<feature type="transmembrane region" description="Helical" evidence="1">
    <location>
        <begin position="17"/>
        <end position="39"/>
    </location>
</feature>
<dbReference type="Proteomes" id="UP001245184">
    <property type="component" value="Unassembled WGS sequence"/>
</dbReference>
<organism evidence="2 3">
    <name type="scientific">Paraburkholderia graminis</name>
    <dbReference type="NCBI Taxonomy" id="60548"/>
    <lineage>
        <taxon>Bacteria</taxon>
        <taxon>Pseudomonadati</taxon>
        <taxon>Pseudomonadota</taxon>
        <taxon>Betaproteobacteria</taxon>
        <taxon>Burkholderiales</taxon>
        <taxon>Burkholderiaceae</taxon>
        <taxon>Paraburkholderia</taxon>
    </lineage>
</organism>
<name>A0ABD5CMJ5_9BURK</name>
<feature type="transmembrane region" description="Helical" evidence="1">
    <location>
        <begin position="253"/>
        <end position="271"/>
    </location>
</feature>
<proteinExistence type="predicted"/>
<dbReference type="RefSeq" id="WP_310032945.1">
    <property type="nucleotide sequence ID" value="NZ_JAVIZN010000002.1"/>
</dbReference>